<proteinExistence type="predicted"/>
<dbReference type="InterPro" id="IPR011009">
    <property type="entry name" value="Kinase-like_dom_sf"/>
</dbReference>
<evidence type="ECO:0008006" key="3">
    <source>
        <dbReference type="Google" id="ProtNLM"/>
    </source>
</evidence>
<evidence type="ECO:0000313" key="2">
    <source>
        <dbReference type="Proteomes" id="UP001365542"/>
    </source>
</evidence>
<accession>A0AAV9XSU0</accession>
<dbReference type="Proteomes" id="UP001365542">
    <property type="component" value="Unassembled WGS sequence"/>
</dbReference>
<name>A0AAV9XSU0_9PEZI</name>
<dbReference type="AlphaFoldDB" id="A0AAV9XSU0"/>
<sequence length="366" mass="41457">MSTSPNHEEETQAPVIDLVEIWGGLGDTATIIFDYNSKRICVSFYSTDKSENSKYRFNGILEEDRLIKNVAMAMDSECRTADEPGYTGSPDRECGSIVDDVAYKIINRVVEVGKELFNTIPPIEAPVLNGQITLHSKLYRETIDLVFKTVNGKPSVTKDNRQSTEFADSDSSLRFDNDLPRYSSQEVLVSLQISDESDSYTAKVTINEKPMYCRAAKSISRLSSVGIEISKLQKIRNASSEHIKVPKLLGYVKNALNDDIIGYVQELPPGNRFGYSLGYIKIAEVLRETREKWAAQICQTIDALHKIGVFCFDLNRYDFELDNQDNLWLTQIQRYSRAEQALEDLTSVMARDKLAVKKILKYLEVE</sequence>
<protein>
    <recommendedName>
        <fullName evidence="3">Protein kinase domain-containing protein</fullName>
    </recommendedName>
</protein>
<organism evidence="1 2">
    <name type="scientific">Orbilia ellipsospora</name>
    <dbReference type="NCBI Taxonomy" id="2528407"/>
    <lineage>
        <taxon>Eukaryota</taxon>
        <taxon>Fungi</taxon>
        <taxon>Dikarya</taxon>
        <taxon>Ascomycota</taxon>
        <taxon>Pezizomycotina</taxon>
        <taxon>Orbiliomycetes</taxon>
        <taxon>Orbiliales</taxon>
        <taxon>Orbiliaceae</taxon>
        <taxon>Orbilia</taxon>
    </lineage>
</organism>
<comment type="caution">
    <text evidence="1">The sequence shown here is derived from an EMBL/GenBank/DDBJ whole genome shotgun (WGS) entry which is preliminary data.</text>
</comment>
<dbReference type="SUPFAM" id="SSF56112">
    <property type="entry name" value="Protein kinase-like (PK-like)"/>
    <property type="match status" value="1"/>
</dbReference>
<gene>
    <name evidence="1" type="ORF">TWF694_001305</name>
</gene>
<dbReference type="EMBL" id="JAVHJO010000001">
    <property type="protein sequence ID" value="KAK6544617.1"/>
    <property type="molecule type" value="Genomic_DNA"/>
</dbReference>
<reference evidence="1 2" key="1">
    <citation type="submission" date="2019-10" db="EMBL/GenBank/DDBJ databases">
        <authorList>
            <person name="Palmer J.M."/>
        </authorList>
    </citation>
    <scope>NUCLEOTIDE SEQUENCE [LARGE SCALE GENOMIC DNA]</scope>
    <source>
        <strain evidence="1 2">TWF694</strain>
    </source>
</reference>
<evidence type="ECO:0000313" key="1">
    <source>
        <dbReference type="EMBL" id="KAK6544617.1"/>
    </source>
</evidence>
<keyword evidence="2" id="KW-1185">Reference proteome</keyword>